<dbReference type="InterPro" id="IPR001387">
    <property type="entry name" value="Cro/C1-type_HTH"/>
</dbReference>
<comment type="caution">
    <text evidence="2">The sequence shown here is derived from an EMBL/GenBank/DDBJ whole genome shotgun (WGS) entry which is preliminary data.</text>
</comment>
<gene>
    <name evidence="2" type="ORF">ENQ87_04210</name>
</gene>
<name>A0A831UB08_GEOME</name>
<organism evidence="2">
    <name type="scientific">Geobacter metallireducens</name>
    <dbReference type="NCBI Taxonomy" id="28232"/>
    <lineage>
        <taxon>Bacteria</taxon>
        <taxon>Pseudomonadati</taxon>
        <taxon>Thermodesulfobacteriota</taxon>
        <taxon>Desulfuromonadia</taxon>
        <taxon>Geobacterales</taxon>
        <taxon>Geobacteraceae</taxon>
        <taxon>Geobacter</taxon>
    </lineage>
</organism>
<reference evidence="2" key="1">
    <citation type="journal article" date="2020" name="mSystems">
        <title>Genome- and Community-Level Interaction Insights into Carbon Utilization and Element Cycling Functions of Hydrothermarchaeota in Hydrothermal Sediment.</title>
        <authorList>
            <person name="Zhou Z."/>
            <person name="Liu Y."/>
            <person name="Xu W."/>
            <person name="Pan J."/>
            <person name="Luo Z.H."/>
            <person name="Li M."/>
        </authorList>
    </citation>
    <scope>NUCLEOTIDE SEQUENCE [LARGE SCALE GENOMIC DNA]</scope>
    <source>
        <strain evidence="2">SpSt-349</strain>
    </source>
</reference>
<dbReference type="SMART" id="SM00530">
    <property type="entry name" value="HTH_XRE"/>
    <property type="match status" value="1"/>
</dbReference>
<dbReference type="InterPro" id="IPR010982">
    <property type="entry name" value="Lambda_DNA-bd_dom_sf"/>
</dbReference>
<dbReference type="SUPFAM" id="SSF47413">
    <property type="entry name" value="lambda repressor-like DNA-binding domains"/>
    <property type="match status" value="1"/>
</dbReference>
<dbReference type="AlphaFoldDB" id="A0A831UB08"/>
<protein>
    <submittedName>
        <fullName evidence="2">XRE family transcriptional regulator</fullName>
    </submittedName>
</protein>
<sequence length="101" mass="11377">MPTFAETIRTLRQQQNVPLRVVAAAVEIDSTLLSRLELGERFPTDEQIKRFADYFQLSLEELTAQVIADRIIAAYGAEEATARAADLVKERLAGYGRHNTR</sequence>
<dbReference type="PROSITE" id="PS50943">
    <property type="entry name" value="HTH_CROC1"/>
    <property type="match status" value="1"/>
</dbReference>
<proteinExistence type="predicted"/>
<dbReference type="GO" id="GO:0003677">
    <property type="term" value="F:DNA binding"/>
    <property type="evidence" value="ECO:0007669"/>
    <property type="project" value="InterPro"/>
</dbReference>
<accession>A0A831UB08</accession>
<dbReference type="Gene3D" id="1.10.260.40">
    <property type="entry name" value="lambda repressor-like DNA-binding domains"/>
    <property type="match status" value="1"/>
</dbReference>
<evidence type="ECO:0000313" key="2">
    <source>
        <dbReference type="EMBL" id="HEN41571.1"/>
    </source>
</evidence>
<evidence type="ECO:0000259" key="1">
    <source>
        <dbReference type="PROSITE" id="PS50943"/>
    </source>
</evidence>
<dbReference type="CDD" id="cd00093">
    <property type="entry name" value="HTH_XRE"/>
    <property type="match status" value="1"/>
</dbReference>
<dbReference type="EMBL" id="DSOV01000012">
    <property type="protein sequence ID" value="HEN41571.1"/>
    <property type="molecule type" value="Genomic_DNA"/>
</dbReference>
<feature type="domain" description="HTH cro/C1-type" evidence="1">
    <location>
        <begin position="8"/>
        <end position="62"/>
    </location>
</feature>
<dbReference type="Pfam" id="PF13560">
    <property type="entry name" value="HTH_31"/>
    <property type="match status" value="1"/>
</dbReference>